<accession>A0A6B0YSZ0</accession>
<sequence length="113" mass="12061">MELLTIWIVTTLSLLVISRIGLFGVDIENFGTALVVAVVLGLLNAVLGPILRFLSFPLLVLTFGLFSVFINAAVFWLTANLVSGFELRRGCFSALVGPIALAALNSVIMAILP</sequence>
<organism evidence="2">
    <name type="scientific">Caldilineaceae bacterium SB0664_bin_27</name>
    <dbReference type="NCBI Taxonomy" id="2605260"/>
    <lineage>
        <taxon>Bacteria</taxon>
        <taxon>Bacillati</taxon>
        <taxon>Chloroflexota</taxon>
        <taxon>Caldilineae</taxon>
        <taxon>Caldilineales</taxon>
        <taxon>Caldilineaceae</taxon>
    </lineage>
</organism>
<keyword evidence="1" id="KW-1133">Transmembrane helix</keyword>
<evidence type="ECO:0000313" key="2">
    <source>
        <dbReference type="EMBL" id="MXY93235.1"/>
    </source>
</evidence>
<keyword evidence="1" id="KW-0472">Membrane</keyword>
<reference evidence="2" key="1">
    <citation type="submission" date="2019-09" db="EMBL/GenBank/DDBJ databases">
        <title>Characterisation of the sponge microbiome using genome-centric metagenomics.</title>
        <authorList>
            <person name="Engelberts J.P."/>
            <person name="Robbins S.J."/>
            <person name="De Goeij J.M."/>
            <person name="Aranda M."/>
            <person name="Bell S.C."/>
            <person name="Webster N.S."/>
        </authorList>
    </citation>
    <scope>NUCLEOTIDE SEQUENCE</scope>
    <source>
        <strain evidence="2">SB0664_bin_27</strain>
    </source>
</reference>
<proteinExistence type="predicted"/>
<dbReference type="Pfam" id="PF04020">
    <property type="entry name" value="Phage_holin_4_2"/>
    <property type="match status" value="1"/>
</dbReference>
<feature type="transmembrane region" description="Helical" evidence="1">
    <location>
        <begin position="32"/>
        <end position="50"/>
    </location>
</feature>
<dbReference type="EMBL" id="VXRG01000065">
    <property type="protein sequence ID" value="MXY93235.1"/>
    <property type="molecule type" value="Genomic_DNA"/>
</dbReference>
<feature type="transmembrane region" description="Helical" evidence="1">
    <location>
        <begin position="6"/>
        <end position="25"/>
    </location>
</feature>
<dbReference type="PANTHER" id="PTHR37309">
    <property type="entry name" value="SLR0284 PROTEIN"/>
    <property type="match status" value="1"/>
</dbReference>
<name>A0A6B0YSZ0_9CHLR</name>
<dbReference type="PANTHER" id="PTHR37309:SF1">
    <property type="entry name" value="SLR0284 PROTEIN"/>
    <property type="match status" value="1"/>
</dbReference>
<feature type="transmembrane region" description="Helical" evidence="1">
    <location>
        <begin position="91"/>
        <end position="112"/>
    </location>
</feature>
<comment type="caution">
    <text evidence="2">The sequence shown here is derived from an EMBL/GenBank/DDBJ whole genome shotgun (WGS) entry which is preliminary data.</text>
</comment>
<keyword evidence="1" id="KW-0812">Transmembrane</keyword>
<gene>
    <name evidence="2" type="ORF">F4Y42_07250</name>
</gene>
<feature type="transmembrane region" description="Helical" evidence="1">
    <location>
        <begin position="56"/>
        <end position="79"/>
    </location>
</feature>
<protein>
    <submittedName>
        <fullName evidence="2">Phage holin family protein</fullName>
    </submittedName>
</protein>
<dbReference type="AlphaFoldDB" id="A0A6B0YSZ0"/>
<dbReference type="InterPro" id="IPR007165">
    <property type="entry name" value="Phage_holin_4_2"/>
</dbReference>
<evidence type="ECO:0000256" key="1">
    <source>
        <dbReference type="SAM" id="Phobius"/>
    </source>
</evidence>